<dbReference type="PANTHER" id="PTHR43841">
    <property type="entry name" value="3-HYDROXYACYL-THIOESTER DEHYDRATASE HTDX-RELATED"/>
    <property type="match status" value="1"/>
</dbReference>
<reference evidence="1 2" key="1">
    <citation type="submission" date="2020-02" db="EMBL/GenBank/DDBJ databases">
        <title>Draft genome sequence of Haematococcus lacustris strain NIES-144.</title>
        <authorList>
            <person name="Morimoto D."/>
            <person name="Nakagawa S."/>
            <person name="Yoshida T."/>
            <person name="Sawayama S."/>
        </authorList>
    </citation>
    <scope>NUCLEOTIDE SEQUENCE [LARGE SCALE GENOMIC DNA]</scope>
    <source>
        <strain evidence="1 2">NIES-144</strain>
    </source>
</reference>
<dbReference type="Gene3D" id="3.10.129.10">
    <property type="entry name" value="Hotdog Thioesterase"/>
    <property type="match status" value="1"/>
</dbReference>
<protein>
    <submittedName>
        <fullName evidence="1">MaoC-like domain-containing protein</fullName>
    </submittedName>
</protein>
<dbReference type="Proteomes" id="UP000485058">
    <property type="component" value="Unassembled WGS sequence"/>
</dbReference>
<name>A0A699Z1I1_HAELA</name>
<proteinExistence type="predicted"/>
<accession>A0A699Z1I1</accession>
<keyword evidence="2" id="KW-1185">Reference proteome</keyword>
<organism evidence="1 2">
    <name type="scientific">Haematococcus lacustris</name>
    <name type="common">Green alga</name>
    <name type="synonym">Haematococcus pluvialis</name>
    <dbReference type="NCBI Taxonomy" id="44745"/>
    <lineage>
        <taxon>Eukaryota</taxon>
        <taxon>Viridiplantae</taxon>
        <taxon>Chlorophyta</taxon>
        <taxon>core chlorophytes</taxon>
        <taxon>Chlorophyceae</taxon>
        <taxon>CS clade</taxon>
        <taxon>Chlamydomonadales</taxon>
        <taxon>Haematococcaceae</taxon>
        <taxon>Haematococcus</taxon>
    </lineage>
</organism>
<dbReference type="AlphaFoldDB" id="A0A699Z1I1"/>
<sequence>MSPVPMSVLALCAVLGSLFLAFCIVYSMRPSGTSLNLSAWPSPAWLYAQAALTLLTKPKSSKTTQSKGRGFKILQVAVTKPTPCCPRRLAAFLQLAGFNSSQGPLPLSYPIVEAFRLVIQAMLLPDFPFNVLGSVLARNTTTVYRAMTAEQPLIY</sequence>
<dbReference type="PANTHER" id="PTHR43841:SF1">
    <property type="entry name" value="3-HYDROXYACYL-THIOESTER DEHYDRATASE X"/>
    <property type="match status" value="1"/>
</dbReference>
<comment type="caution">
    <text evidence="1">The sequence shown here is derived from an EMBL/GenBank/DDBJ whole genome shotgun (WGS) entry which is preliminary data.</text>
</comment>
<gene>
    <name evidence="1" type="ORF">HaLaN_08657</name>
</gene>
<feature type="non-terminal residue" evidence="1">
    <location>
        <position position="155"/>
    </location>
</feature>
<evidence type="ECO:0000313" key="2">
    <source>
        <dbReference type="Proteomes" id="UP000485058"/>
    </source>
</evidence>
<feature type="non-terminal residue" evidence="1">
    <location>
        <position position="1"/>
    </location>
</feature>
<evidence type="ECO:0000313" key="1">
    <source>
        <dbReference type="EMBL" id="GFH12884.1"/>
    </source>
</evidence>
<dbReference type="EMBL" id="BLLF01000551">
    <property type="protein sequence ID" value="GFH12884.1"/>
    <property type="molecule type" value="Genomic_DNA"/>
</dbReference>